<dbReference type="EMBL" id="NBWC01000049">
    <property type="protein sequence ID" value="ORL58801.1"/>
    <property type="molecule type" value="Genomic_DNA"/>
</dbReference>
<evidence type="ECO:0000313" key="3">
    <source>
        <dbReference type="Proteomes" id="UP000193675"/>
    </source>
</evidence>
<gene>
    <name evidence="1" type="ORF">B7H17_25060</name>
    <name evidence="2" type="ORF">ID616_30360</name>
</gene>
<reference evidence="2 4" key="2">
    <citation type="submission" date="2020-09" db="EMBL/GenBank/DDBJ databases">
        <title>Co-existence of a novel multidrug-resistance efflux pump with carbapenem resistance gene blaVIM-2 in one megaplasmid in Pseudomonas putida.</title>
        <authorList>
            <person name="Peng K."/>
            <person name="Li R."/>
        </authorList>
    </citation>
    <scope>NUCLEOTIDE SEQUENCE [LARGE SCALE GENOMIC DNA]</scope>
    <source>
        <strain evidence="2 4">ZXPA-20</strain>
        <plasmid evidence="2 4">pZXPA-20-602k</plasmid>
    </source>
</reference>
<geneLocation type="plasmid" evidence="2 4">
    <name>pZXPA-20-602k</name>
</geneLocation>
<evidence type="ECO:0000313" key="2">
    <source>
        <dbReference type="EMBL" id="QOD01528.1"/>
    </source>
</evidence>
<dbReference type="Proteomes" id="UP000193675">
    <property type="component" value="Unassembled WGS sequence"/>
</dbReference>
<evidence type="ECO:0000313" key="1">
    <source>
        <dbReference type="EMBL" id="ORL58801.1"/>
    </source>
</evidence>
<dbReference type="EMBL" id="CP061724">
    <property type="protein sequence ID" value="QOD01528.1"/>
    <property type="molecule type" value="Genomic_DNA"/>
</dbReference>
<dbReference type="Proteomes" id="UP000516786">
    <property type="component" value="Plasmid pZXPA-20-602k"/>
</dbReference>
<keyword evidence="2" id="KW-0614">Plasmid</keyword>
<dbReference type="AlphaFoldDB" id="A0A1X0ZJN8"/>
<accession>A0A1X0ZJN8</accession>
<reference evidence="1 3" key="1">
    <citation type="submission" date="2017-04" db="EMBL/GenBank/DDBJ databases">
        <title>Presence of VIM-2 positive Pseudomonas species in chickens and their surrounding environment.</title>
        <authorList>
            <person name="Zhang R."/>
        </authorList>
    </citation>
    <scope>NUCLEOTIDE SEQUENCE [LARGE SCALE GENOMIC DNA]</scope>
    <source>
        <strain evidence="1 3">DZ-C18</strain>
    </source>
</reference>
<dbReference type="RefSeq" id="WP_084851014.1">
    <property type="nucleotide sequence ID" value="NZ_CP061724.1"/>
</dbReference>
<proteinExistence type="predicted"/>
<organism evidence="1 3">
    <name type="scientific">Pseudomonas putida</name>
    <name type="common">Arthrobacter siderocapsulatus</name>
    <dbReference type="NCBI Taxonomy" id="303"/>
    <lineage>
        <taxon>Bacteria</taxon>
        <taxon>Pseudomonadati</taxon>
        <taxon>Pseudomonadota</taxon>
        <taxon>Gammaproteobacteria</taxon>
        <taxon>Pseudomonadales</taxon>
        <taxon>Pseudomonadaceae</taxon>
        <taxon>Pseudomonas</taxon>
    </lineage>
</organism>
<protein>
    <submittedName>
        <fullName evidence="1">Uncharacterized protein</fullName>
    </submittedName>
</protein>
<sequence length="81" mass="9068">MEVSAKLPVGTPVQFTSEWLARIAPAEAKRFANRKGIINGYRGQFGTGVPEPIVLFPKSGRRSEVKLFEVPWSRLELLPED</sequence>
<evidence type="ECO:0000313" key="4">
    <source>
        <dbReference type="Proteomes" id="UP000516786"/>
    </source>
</evidence>
<name>A0A1X0ZJN8_PSEPU</name>